<keyword evidence="2" id="KW-1185">Reference proteome</keyword>
<proteinExistence type="predicted"/>
<dbReference type="Proteomes" id="UP001440599">
    <property type="component" value="Unassembled WGS sequence"/>
</dbReference>
<sequence>MARIDWAEARRYLGLHRPGGVVDEALEQLLERWGRELEQTARPRAVWRRFPLQLEADGMELAGMSIPSRHLRRHLNGCTGAYLFAATLGAEVDRLIRRCAVTEVSAAVVCQACAASLLEAYCDECGGRIAGEVAEEGLWLRPRFSPGYGDFSVDFQPALLAALEAQKRIGLTASQARMLIPTKSVTAVIGLSPDPTCRPGGCASCGKTDCAFRRTDVTPQNPTQGS</sequence>
<gene>
    <name evidence="1" type="ORF">WMO45_12125</name>
</gene>
<accession>A0ABV1ERQ1</accession>
<dbReference type="EMBL" id="JBBMFT010000010">
    <property type="protein sequence ID" value="MEQ2457267.1"/>
    <property type="molecule type" value="Genomic_DNA"/>
</dbReference>
<dbReference type="InterPro" id="IPR037010">
    <property type="entry name" value="VitB12-dep_Met_synth_activ_sf"/>
</dbReference>
<comment type="caution">
    <text evidence="1">The sequence shown here is derived from an EMBL/GenBank/DDBJ whole genome shotgun (WGS) entry which is preliminary data.</text>
</comment>
<dbReference type="SUPFAM" id="SSF56507">
    <property type="entry name" value="Methionine synthase activation domain-like"/>
    <property type="match status" value="1"/>
</dbReference>
<dbReference type="Gene3D" id="3.40.109.40">
    <property type="match status" value="1"/>
</dbReference>
<organism evidence="1 2">
    <name type="scientific">Flavonifractor hominis</name>
    <dbReference type="NCBI Taxonomy" id="3133178"/>
    <lineage>
        <taxon>Bacteria</taxon>
        <taxon>Bacillati</taxon>
        <taxon>Bacillota</taxon>
        <taxon>Clostridia</taxon>
        <taxon>Eubacteriales</taxon>
        <taxon>Oscillospiraceae</taxon>
        <taxon>Flavonifractor</taxon>
    </lineage>
</organism>
<name>A0ABV1ERQ1_9FIRM</name>
<evidence type="ECO:0000313" key="2">
    <source>
        <dbReference type="Proteomes" id="UP001440599"/>
    </source>
</evidence>
<dbReference type="RefSeq" id="WP_349141051.1">
    <property type="nucleotide sequence ID" value="NZ_JBBMFT010000010.1"/>
</dbReference>
<protein>
    <submittedName>
        <fullName evidence="1">Vitamin B12 dependent methionine synthase activation subunit</fullName>
    </submittedName>
</protein>
<reference evidence="1 2" key="1">
    <citation type="submission" date="2024-03" db="EMBL/GenBank/DDBJ databases">
        <title>Human intestinal bacterial collection.</title>
        <authorList>
            <person name="Pauvert C."/>
            <person name="Hitch T.C.A."/>
            <person name="Clavel T."/>
        </authorList>
    </citation>
    <scope>NUCLEOTIDE SEQUENCE [LARGE SCALE GENOMIC DNA]</scope>
    <source>
        <strain evidence="1 2">CLA-AP-H34</strain>
    </source>
</reference>
<evidence type="ECO:0000313" key="1">
    <source>
        <dbReference type="EMBL" id="MEQ2457267.1"/>
    </source>
</evidence>